<evidence type="ECO:0008006" key="5">
    <source>
        <dbReference type="Google" id="ProtNLM"/>
    </source>
</evidence>
<dbReference type="Pfam" id="PF13692">
    <property type="entry name" value="Glyco_trans_1_4"/>
    <property type="match status" value="1"/>
</dbReference>
<organism evidence="3 4">
    <name type="scientific">Candidatus Buchananbacteria bacterium RBG_13_36_9</name>
    <dbReference type="NCBI Taxonomy" id="1797530"/>
    <lineage>
        <taxon>Bacteria</taxon>
        <taxon>Candidatus Buchananiibacteriota</taxon>
    </lineage>
</organism>
<keyword evidence="2" id="KW-0808">Transferase</keyword>
<dbReference type="PANTHER" id="PTHR12526">
    <property type="entry name" value="GLYCOSYLTRANSFERASE"/>
    <property type="match status" value="1"/>
</dbReference>
<protein>
    <recommendedName>
        <fullName evidence="5">Glycosyl transferase family 1 domain-containing protein</fullName>
    </recommendedName>
</protein>
<dbReference type="GO" id="GO:0016757">
    <property type="term" value="F:glycosyltransferase activity"/>
    <property type="evidence" value="ECO:0007669"/>
    <property type="project" value="UniProtKB-KW"/>
</dbReference>
<dbReference type="EMBL" id="MHHZ01000004">
    <property type="protein sequence ID" value="OGY42411.1"/>
    <property type="molecule type" value="Genomic_DNA"/>
</dbReference>
<dbReference type="PANTHER" id="PTHR12526:SF629">
    <property type="entry name" value="TEICHURONIC ACID BIOSYNTHESIS GLYCOSYLTRANSFERASE TUAH-RELATED"/>
    <property type="match status" value="1"/>
</dbReference>
<keyword evidence="1" id="KW-0328">Glycosyltransferase</keyword>
<sequence>MNNAPKLNLIMFNMSKYSDWQKGIANRNYHVLHNLVKRDEVNKVIAVDFIPFNWKRAVKTYIYDQILNDTRGDIVYGDLTSRCWQISSKILVYSTIDSLLNPEKIISELNKIIDKEEMRDNLIVWNYDPFYTDYFNKYNQVLNIFDAVDDWSTHSSYNKYAGTLRRNYETIKLKSDLIFTVSEYLKKKIFDNQTNCFWLANAVDLQNFQNETKIHPLLKNIKKPIIGFLGILQDRIDTEILTYLVEKNPDKSLVLAGPVWQNFTKKKLRKYSNIHFLGLIKHPDIPSLYNGFDCGIIPYKTNDFIKSIDPMKIYEYLAAGLPIVSTPISGLERFSNLIGFADSPENFNNAVNYSLNLDKNEIKRQAWPILEQNTWDIRIGEMLELINQKLTP</sequence>
<dbReference type="Proteomes" id="UP000176498">
    <property type="component" value="Unassembled WGS sequence"/>
</dbReference>
<dbReference type="SUPFAM" id="SSF53756">
    <property type="entry name" value="UDP-Glycosyltransferase/glycogen phosphorylase"/>
    <property type="match status" value="1"/>
</dbReference>
<gene>
    <name evidence="3" type="ORF">A2Y82_04695</name>
</gene>
<reference evidence="3 4" key="1">
    <citation type="journal article" date="2016" name="Nat. Commun.">
        <title>Thousands of microbial genomes shed light on interconnected biogeochemical processes in an aquifer system.</title>
        <authorList>
            <person name="Anantharaman K."/>
            <person name="Brown C.T."/>
            <person name="Hug L.A."/>
            <person name="Sharon I."/>
            <person name="Castelle C.J."/>
            <person name="Probst A.J."/>
            <person name="Thomas B.C."/>
            <person name="Singh A."/>
            <person name="Wilkins M.J."/>
            <person name="Karaoz U."/>
            <person name="Brodie E.L."/>
            <person name="Williams K.H."/>
            <person name="Hubbard S.S."/>
            <person name="Banfield J.F."/>
        </authorList>
    </citation>
    <scope>NUCLEOTIDE SEQUENCE [LARGE SCALE GENOMIC DNA]</scope>
</reference>
<evidence type="ECO:0000256" key="2">
    <source>
        <dbReference type="ARBA" id="ARBA00022679"/>
    </source>
</evidence>
<name>A0A1G1XR19_9BACT</name>
<proteinExistence type="predicted"/>
<evidence type="ECO:0000313" key="4">
    <source>
        <dbReference type="Proteomes" id="UP000176498"/>
    </source>
</evidence>
<evidence type="ECO:0000313" key="3">
    <source>
        <dbReference type="EMBL" id="OGY42411.1"/>
    </source>
</evidence>
<evidence type="ECO:0000256" key="1">
    <source>
        <dbReference type="ARBA" id="ARBA00022676"/>
    </source>
</evidence>
<comment type="caution">
    <text evidence="3">The sequence shown here is derived from an EMBL/GenBank/DDBJ whole genome shotgun (WGS) entry which is preliminary data.</text>
</comment>
<dbReference type="AlphaFoldDB" id="A0A1G1XR19"/>
<dbReference type="Gene3D" id="3.40.50.2000">
    <property type="entry name" value="Glycogen Phosphorylase B"/>
    <property type="match status" value="1"/>
</dbReference>
<accession>A0A1G1XR19</accession>